<dbReference type="InterPro" id="IPR004378">
    <property type="entry name" value="F420H2_quin_Rdtase"/>
</dbReference>
<gene>
    <name evidence="2" type="ORF">CLV40_108160</name>
</gene>
<accession>A0A2S6GPS1</accession>
<dbReference type="InterPro" id="IPR012349">
    <property type="entry name" value="Split_barrel_FMN-bd"/>
</dbReference>
<proteinExistence type="predicted"/>
<dbReference type="Pfam" id="PF04075">
    <property type="entry name" value="F420H2_quin_red"/>
    <property type="match status" value="1"/>
</dbReference>
<evidence type="ECO:0000313" key="3">
    <source>
        <dbReference type="Proteomes" id="UP000239203"/>
    </source>
</evidence>
<sequence length="143" mass="15264">MVFTGDGARHLVFGSDGGIDHHPDRYLDIRVPPQVTVEVPAPEGHPGPVVLVAARAEARAGTEREHRFALQCAKDPAFAGYRVRTERLIPVVALVPLDLSGAPGRARVGTTPTRVPDSTESAPHSTGPPHPRSTRSRDCSPNT</sequence>
<reference evidence="2 3" key="1">
    <citation type="submission" date="2018-02" db="EMBL/GenBank/DDBJ databases">
        <title>Genomic Encyclopedia of Archaeal and Bacterial Type Strains, Phase II (KMG-II): from individual species to whole genera.</title>
        <authorList>
            <person name="Goeker M."/>
        </authorList>
    </citation>
    <scope>NUCLEOTIDE SEQUENCE [LARGE SCALE GENOMIC DNA]</scope>
    <source>
        <strain evidence="2 3">YU 961-1</strain>
    </source>
</reference>
<name>A0A2S6GPS1_9PSEU</name>
<dbReference type="AlphaFoldDB" id="A0A2S6GPS1"/>
<keyword evidence="3" id="KW-1185">Reference proteome</keyword>
<protein>
    <submittedName>
        <fullName evidence="2">Uncharacterized protein DUF385</fullName>
    </submittedName>
</protein>
<evidence type="ECO:0000313" key="2">
    <source>
        <dbReference type="EMBL" id="PPK67163.1"/>
    </source>
</evidence>
<dbReference type="Gene3D" id="2.30.110.10">
    <property type="entry name" value="Electron Transport, Fmn-binding Protein, Chain A"/>
    <property type="match status" value="1"/>
</dbReference>
<dbReference type="Proteomes" id="UP000239203">
    <property type="component" value="Unassembled WGS sequence"/>
</dbReference>
<organism evidence="2 3">
    <name type="scientific">Actinokineospora auranticolor</name>
    <dbReference type="NCBI Taxonomy" id="155976"/>
    <lineage>
        <taxon>Bacteria</taxon>
        <taxon>Bacillati</taxon>
        <taxon>Actinomycetota</taxon>
        <taxon>Actinomycetes</taxon>
        <taxon>Pseudonocardiales</taxon>
        <taxon>Pseudonocardiaceae</taxon>
        <taxon>Actinokineospora</taxon>
    </lineage>
</organism>
<comment type="caution">
    <text evidence="2">The sequence shown here is derived from an EMBL/GenBank/DDBJ whole genome shotgun (WGS) entry which is preliminary data.</text>
</comment>
<feature type="region of interest" description="Disordered" evidence="1">
    <location>
        <begin position="100"/>
        <end position="143"/>
    </location>
</feature>
<feature type="compositionally biased region" description="Polar residues" evidence="1">
    <location>
        <begin position="110"/>
        <end position="124"/>
    </location>
</feature>
<dbReference type="EMBL" id="PTIX01000008">
    <property type="protein sequence ID" value="PPK67163.1"/>
    <property type="molecule type" value="Genomic_DNA"/>
</dbReference>
<evidence type="ECO:0000256" key="1">
    <source>
        <dbReference type="SAM" id="MobiDB-lite"/>
    </source>
</evidence>
<dbReference type="GO" id="GO:0016491">
    <property type="term" value="F:oxidoreductase activity"/>
    <property type="evidence" value="ECO:0007669"/>
    <property type="project" value="InterPro"/>
</dbReference>